<name>A0ABZ1H432_STRPH</name>
<evidence type="ECO:0000313" key="2">
    <source>
        <dbReference type="Proteomes" id="UP001340816"/>
    </source>
</evidence>
<protein>
    <submittedName>
        <fullName evidence="1">Uncharacterized protein</fullName>
    </submittedName>
</protein>
<keyword evidence="2" id="KW-1185">Reference proteome</keyword>
<accession>A0ABZ1H432</accession>
<organism evidence="1 2">
    <name type="scientific">Streptomyces phaeochromogenes</name>
    <dbReference type="NCBI Taxonomy" id="1923"/>
    <lineage>
        <taxon>Bacteria</taxon>
        <taxon>Bacillati</taxon>
        <taxon>Actinomycetota</taxon>
        <taxon>Actinomycetes</taxon>
        <taxon>Kitasatosporales</taxon>
        <taxon>Streptomycetaceae</taxon>
        <taxon>Streptomyces</taxon>
        <taxon>Streptomyces phaeochromogenes group</taxon>
    </lineage>
</organism>
<gene>
    <name evidence="1" type="ORF">OHB35_00935</name>
</gene>
<sequence>MRTLGRFEGGVDAGRPLGDSLEEFTASEFHFPVRDWDLCRYSDWFLLSCVVLPWIVEQHDAALVPAG</sequence>
<dbReference type="RefSeq" id="WP_326757453.1">
    <property type="nucleotide sequence ID" value="NZ_CP109135.1"/>
</dbReference>
<dbReference type="EMBL" id="CP109135">
    <property type="protein sequence ID" value="WSD11888.1"/>
    <property type="molecule type" value="Genomic_DNA"/>
</dbReference>
<reference evidence="1 2" key="1">
    <citation type="submission" date="2022-10" db="EMBL/GenBank/DDBJ databases">
        <title>The complete genomes of actinobacterial strains from the NBC collection.</title>
        <authorList>
            <person name="Joergensen T.S."/>
            <person name="Alvarez Arevalo M."/>
            <person name="Sterndorff E.B."/>
            <person name="Faurdal D."/>
            <person name="Vuksanovic O."/>
            <person name="Mourched A.-S."/>
            <person name="Charusanti P."/>
            <person name="Shaw S."/>
            <person name="Blin K."/>
            <person name="Weber T."/>
        </authorList>
    </citation>
    <scope>NUCLEOTIDE SEQUENCE [LARGE SCALE GENOMIC DNA]</scope>
    <source>
        <strain evidence="1 2">NBC 01752</strain>
    </source>
</reference>
<proteinExistence type="predicted"/>
<evidence type="ECO:0000313" key="1">
    <source>
        <dbReference type="EMBL" id="WSD11888.1"/>
    </source>
</evidence>
<dbReference type="Proteomes" id="UP001340816">
    <property type="component" value="Chromosome"/>
</dbReference>